<keyword evidence="13" id="KW-1185">Reference proteome</keyword>
<evidence type="ECO:0000256" key="10">
    <source>
        <dbReference type="RuleBase" id="RU000461"/>
    </source>
</evidence>
<dbReference type="PRINTS" id="PR00463">
    <property type="entry name" value="EP450I"/>
</dbReference>
<comment type="pathway">
    <text evidence="2">Secondary metabolite biosynthesis.</text>
</comment>
<keyword evidence="4 9" id="KW-0349">Heme</keyword>
<dbReference type="InterPro" id="IPR001128">
    <property type="entry name" value="Cyt_P450"/>
</dbReference>
<evidence type="ECO:0000256" key="8">
    <source>
        <dbReference type="ARBA" id="ARBA00023033"/>
    </source>
</evidence>
<dbReference type="Proteomes" id="UP000320762">
    <property type="component" value="Unassembled WGS sequence"/>
</dbReference>
<sequence>MTSDAQLLAASVLFACGLAMYARNRQATPLPPGPPRMPLLGNLLQMPQDNAWLKYMEWGQTYGDIVYLKALTREMLVINSAEAAYEILDKSAGLTSDRPQNVMISLIGWGTNIGHLHYGDEWRLARRAFHQEFNPGAVPSHYPAVVPCINKLLVQFLREPNNFMEHIRQCVSAMSINICYGFDAESKNGQDLMEATEGAIHCLEEATLPGSQLVFLFPPLRFLPSWLSAASSTFSRLAARSNAFVKVMRDLPFNIVKQQIANGTAPPSWMRSLLDRATSTEDEVRFKGVASQFFAAASDTTLAGMRALMLELVRYPEVQRRAQAEIDAVVGPERLPNFGDRPSLPYLDAVIKETLRMHPPLPIGLPHSPVQDMIYNGYLIPKGVTILPNIWAMCYDEHTFGDPNVFRPERFLEGDLRNWHSIAFGFGRRVCVGRYLAEAILWQALASILATFDIKKTTKDGKEVDVPGTYGGILVLRADDFECTIVPRSASAVDLIEGARTED</sequence>
<dbReference type="EMBL" id="VDMD01000050">
    <property type="protein sequence ID" value="TRM57262.1"/>
    <property type="molecule type" value="Genomic_DNA"/>
</dbReference>
<dbReference type="PANTHER" id="PTHR46300">
    <property type="entry name" value="P450, PUTATIVE (EUROFUNG)-RELATED-RELATED"/>
    <property type="match status" value="1"/>
</dbReference>
<dbReference type="InterPro" id="IPR017972">
    <property type="entry name" value="Cyt_P450_CS"/>
</dbReference>
<organism evidence="12 13">
    <name type="scientific">Schizophyllum amplum</name>
    <dbReference type="NCBI Taxonomy" id="97359"/>
    <lineage>
        <taxon>Eukaryota</taxon>
        <taxon>Fungi</taxon>
        <taxon>Dikarya</taxon>
        <taxon>Basidiomycota</taxon>
        <taxon>Agaricomycotina</taxon>
        <taxon>Agaricomycetes</taxon>
        <taxon>Agaricomycetidae</taxon>
        <taxon>Agaricales</taxon>
        <taxon>Schizophyllaceae</taxon>
        <taxon>Schizophyllum</taxon>
    </lineage>
</organism>
<dbReference type="SUPFAM" id="SSF48264">
    <property type="entry name" value="Cytochrome P450"/>
    <property type="match status" value="1"/>
</dbReference>
<dbReference type="GO" id="GO:0005506">
    <property type="term" value="F:iron ion binding"/>
    <property type="evidence" value="ECO:0007669"/>
    <property type="project" value="InterPro"/>
</dbReference>
<comment type="similarity">
    <text evidence="3 10">Belongs to the cytochrome P450 family.</text>
</comment>
<reference evidence="12 13" key="1">
    <citation type="journal article" date="2019" name="New Phytol.">
        <title>Comparative genomics reveals unique wood-decay strategies and fruiting body development in the Schizophyllaceae.</title>
        <authorList>
            <person name="Almasi E."/>
            <person name="Sahu N."/>
            <person name="Krizsan K."/>
            <person name="Balint B."/>
            <person name="Kovacs G.M."/>
            <person name="Kiss B."/>
            <person name="Cseklye J."/>
            <person name="Drula E."/>
            <person name="Henrissat B."/>
            <person name="Nagy I."/>
            <person name="Chovatia M."/>
            <person name="Adam C."/>
            <person name="LaButti K."/>
            <person name="Lipzen A."/>
            <person name="Riley R."/>
            <person name="Grigoriev I.V."/>
            <person name="Nagy L.G."/>
        </authorList>
    </citation>
    <scope>NUCLEOTIDE SEQUENCE [LARGE SCALE GENOMIC DNA]</scope>
    <source>
        <strain evidence="12 13">NL-1724</strain>
    </source>
</reference>
<evidence type="ECO:0000256" key="7">
    <source>
        <dbReference type="ARBA" id="ARBA00023004"/>
    </source>
</evidence>
<gene>
    <name evidence="12" type="ORF">BD626DRAFT_586787</name>
</gene>
<evidence type="ECO:0000256" key="9">
    <source>
        <dbReference type="PIRSR" id="PIRSR602401-1"/>
    </source>
</evidence>
<dbReference type="InterPro" id="IPR050364">
    <property type="entry name" value="Cytochrome_P450_fung"/>
</dbReference>
<protein>
    <submittedName>
        <fullName evidence="12">Cytochrome P450</fullName>
    </submittedName>
</protein>
<dbReference type="GO" id="GO:0020037">
    <property type="term" value="F:heme binding"/>
    <property type="evidence" value="ECO:0007669"/>
    <property type="project" value="InterPro"/>
</dbReference>
<evidence type="ECO:0000256" key="11">
    <source>
        <dbReference type="SAM" id="SignalP"/>
    </source>
</evidence>
<dbReference type="Gene3D" id="1.10.630.10">
    <property type="entry name" value="Cytochrome P450"/>
    <property type="match status" value="1"/>
</dbReference>
<feature type="signal peptide" evidence="11">
    <location>
        <begin position="1"/>
        <end position="27"/>
    </location>
</feature>
<keyword evidence="11" id="KW-0732">Signal</keyword>
<evidence type="ECO:0000256" key="1">
    <source>
        <dbReference type="ARBA" id="ARBA00001971"/>
    </source>
</evidence>
<dbReference type="OrthoDB" id="2789670at2759"/>
<dbReference type="PROSITE" id="PS00086">
    <property type="entry name" value="CYTOCHROME_P450"/>
    <property type="match status" value="1"/>
</dbReference>
<dbReference type="Pfam" id="PF00067">
    <property type="entry name" value="p450"/>
    <property type="match status" value="1"/>
</dbReference>
<keyword evidence="5 9" id="KW-0479">Metal-binding</keyword>
<dbReference type="InterPro" id="IPR036396">
    <property type="entry name" value="Cyt_P450_sf"/>
</dbReference>
<dbReference type="STRING" id="97359.A0A550BXJ9"/>
<feature type="chain" id="PRO_5022228716" evidence="11">
    <location>
        <begin position="28"/>
        <end position="503"/>
    </location>
</feature>
<keyword evidence="6 10" id="KW-0560">Oxidoreductase</keyword>
<dbReference type="PRINTS" id="PR00385">
    <property type="entry name" value="P450"/>
</dbReference>
<dbReference type="PANTHER" id="PTHR46300:SF7">
    <property type="entry name" value="P450, PUTATIVE (EUROFUNG)-RELATED"/>
    <property type="match status" value="1"/>
</dbReference>
<dbReference type="GO" id="GO:0016705">
    <property type="term" value="F:oxidoreductase activity, acting on paired donors, with incorporation or reduction of molecular oxygen"/>
    <property type="evidence" value="ECO:0007669"/>
    <property type="project" value="InterPro"/>
</dbReference>
<accession>A0A550BXJ9</accession>
<evidence type="ECO:0000256" key="5">
    <source>
        <dbReference type="ARBA" id="ARBA00022723"/>
    </source>
</evidence>
<name>A0A550BXJ9_9AGAR</name>
<evidence type="ECO:0000256" key="4">
    <source>
        <dbReference type="ARBA" id="ARBA00022617"/>
    </source>
</evidence>
<dbReference type="InterPro" id="IPR002401">
    <property type="entry name" value="Cyt_P450_E_grp-I"/>
</dbReference>
<dbReference type="AlphaFoldDB" id="A0A550BXJ9"/>
<dbReference type="CDD" id="cd11065">
    <property type="entry name" value="CYP64-like"/>
    <property type="match status" value="1"/>
</dbReference>
<dbReference type="GO" id="GO:0004497">
    <property type="term" value="F:monooxygenase activity"/>
    <property type="evidence" value="ECO:0007669"/>
    <property type="project" value="UniProtKB-KW"/>
</dbReference>
<evidence type="ECO:0000313" key="13">
    <source>
        <dbReference type="Proteomes" id="UP000320762"/>
    </source>
</evidence>
<evidence type="ECO:0000256" key="2">
    <source>
        <dbReference type="ARBA" id="ARBA00005179"/>
    </source>
</evidence>
<comment type="cofactor">
    <cofactor evidence="1 9">
        <name>heme</name>
        <dbReference type="ChEBI" id="CHEBI:30413"/>
    </cofactor>
</comment>
<proteinExistence type="inferred from homology"/>
<evidence type="ECO:0000313" key="12">
    <source>
        <dbReference type="EMBL" id="TRM57262.1"/>
    </source>
</evidence>
<evidence type="ECO:0000256" key="3">
    <source>
        <dbReference type="ARBA" id="ARBA00010617"/>
    </source>
</evidence>
<evidence type="ECO:0000256" key="6">
    <source>
        <dbReference type="ARBA" id="ARBA00023002"/>
    </source>
</evidence>
<keyword evidence="8 10" id="KW-0503">Monooxygenase</keyword>
<feature type="binding site" description="axial binding residue" evidence="9">
    <location>
        <position position="431"/>
    </location>
    <ligand>
        <name>heme</name>
        <dbReference type="ChEBI" id="CHEBI:30413"/>
    </ligand>
    <ligandPart>
        <name>Fe</name>
        <dbReference type="ChEBI" id="CHEBI:18248"/>
    </ligandPart>
</feature>
<comment type="caution">
    <text evidence="12">The sequence shown here is derived from an EMBL/GenBank/DDBJ whole genome shotgun (WGS) entry which is preliminary data.</text>
</comment>
<keyword evidence="7 9" id="KW-0408">Iron</keyword>